<evidence type="ECO:0008006" key="3">
    <source>
        <dbReference type="Google" id="ProtNLM"/>
    </source>
</evidence>
<dbReference type="Proteomes" id="UP001178888">
    <property type="component" value="Unassembled WGS sequence"/>
</dbReference>
<accession>A0AA90R078</accession>
<evidence type="ECO:0000313" key="2">
    <source>
        <dbReference type="Proteomes" id="UP001178888"/>
    </source>
</evidence>
<evidence type="ECO:0000313" key="1">
    <source>
        <dbReference type="EMBL" id="MDQ6600379.1"/>
    </source>
</evidence>
<comment type="caution">
    <text evidence="1">The sequence shown here is derived from an EMBL/GenBank/DDBJ whole genome shotgun (WGS) entry which is preliminary data.</text>
</comment>
<name>A0AA90R078_9BACI</name>
<gene>
    <name evidence="1" type="ORF">RCG21_29345</name>
</gene>
<dbReference type="SUPFAM" id="SSF51126">
    <property type="entry name" value="Pectin lyase-like"/>
    <property type="match status" value="1"/>
</dbReference>
<proteinExistence type="predicted"/>
<dbReference type="Gene3D" id="2.160.20.10">
    <property type="entry name" value="Single-stranded right-handed beta-helix, Pectin lyase-like"/>
    <property type="match status" value="1"/>
</dbReference>
<organism evidence="1 2">
    <name type="scientific">Bacillus salipaludis</name>
    <dbReference type="NCBI Taxonomy" id="2547811"/>
    <lineage>
        <taxon>Bacteria</taxon>
        <taxon>Bacillati</taxon>
        <taxon>Bacillota</taxon>
        <taxon>Bacilli</taxon>
        <taxon>Bacillales</taxon>
        <taxon>Bacillaceae</taxon>
        <taxon>Bacillus</taxon>
    </lineage>
</organism>
<dbReference type="AlphaFoldDB" id="A0AA90R078"/>
<protein>
    <recommendedName>
        <fullName evidence="3">Right handed beta helix domain-containing protein</fullName>
    </recommendedName>
</protein>
<reference evidence="1" key="1">
    <citation type="submission" date="2023-08" db="EMBL/GenBank/DDBJ databases">
        <title>Nitrogen cycling bacteria in agricultural field soils.</title>
        <authorList>
            <person name="Jang J."/>
        </authorList>
    </citation>
    <scope>NUCLEOTIDE SEQUENCE</scope>
    <source>
        <strain evidence="1">PS3-36</strain>
    </source>
</reference>
<dbReference type="InterPro" id="IPR012334">
    <property type="entry name" value="Pectin_lyas_fold"/>
</dbReference>
<dbReference type="InterPro" id="IPR011050">
    <property type="entry name" value="Pectin_lyase_fold/virulence"/>
</dbReference>
<dbReference type="EMBL" id="JAVGVR010000001">
    <property type="protein sequence ID" value="MDQ6600379.1"/>
    <property type="molecule type" value="Genomic_DNA"/>
</dbReference>
<dbReference type="RefSeq" id="WP_308914067.1">
    <property type="nucleotide sequence ID" value="NZ_JAVGVR010000001.1"/>
</dbReference>
<sequence>MQRRNFIINFILWILSFVFGYKIGNTEDPHSNTINDNNGVLNFGDIKKLNEQLSEKATKVDISKTIIFYVSTSGNDKNDGLTFLTSFRTLQKAFDTIKKMYNVIDGTIKIDIAAGTYEQSATIDDVKSKNRIQIIGKKDVFGVPTVIFEGANNSSLPFAMSFSGYMNVLIQDVKAQNFAKSSSRSGIVGKLYTNIWTKNVHAYNCGFAGINMDVFCRLYVEGGTIDACRIGIRAYSNCVVTIGYNNPSQNYKDPNHPIIKNCKEEGVLLYNMSTGHLDFCELDANEIGVTIENSSRLHIWKCLIKNSTKYGVLVGSSSTWVNDENYFQSNAKDYKRGAYSTELSQTECYTPIMQIEPTVALDKTTLTGTTKETYFNSLNDSIVHRLNANTFVTKGQKLKIMVTGSFKGAGTKRVQLKIGTRLITGFTSESGSTKNFCLEVDYYAINGVSQKAFGRWSEGDLANIGLYSESSARLTETNDLTVTGTLSDTNASIVIESFEVREIA</sequence>
<keyword evidence="2" id="KW-1185">Reference proteome</keyword>